<dbReference type="EMBL" id="HG996471">
    <property type="protein sequence ID" value="CAG1846987.1"/>
    <property type="molecule type" value="Genomic_DNA"/>
</dbReference>
<evidence type="ECO:0000313" key="2">
    <source>
        <dbReference type="EnsemblPlants" id="Ma00_p03460.1"/>
    </source>
</evidence>
<reference evidence="2" key="2">
    <citation type="submission" date="2021-05" db="UniProtKB">
        <authorList>
            <consortium name="EnsemblPlants"/>
        </authorList>
    </citation>
    <scope>IDENTIFICATION</scope>
    <source>
        <strain evidence="2">subsp. malaccensis</strain>
    </source>
</reference>
<organism evidence="2 3">
    <name type="scientific">Musa acuminata subsp. malaccensis</name>
    <name type="common">Wild banana</name>
    <name type="synonym">Musa malaccensis</name>
    <dbReference type="NCBI Taxonomy" id="214687"/>
    <lineage>
        <taxon>Eukaryota</taxon>
        <taxon>Viridiplantae</taxon>
        <taxon>Streptophyta</taxon>
        <taxon>Embryophyta</taxon>
        <taxon>Tracheophyta</taxon>
        <taxon>Spermatophyta</taxon>
        <taxon>Magnoliopsida</taxon>
        <taxon>Liliopsida</taxon>
        <taxon>Zingiberales</taxon>
        <taxon>Musaceae</taxon>
        <taxon>Musa</taxon>
    </lineage>
</organism>
<name>A0A804HMY2_MUSAM</name>
<proteinExistence type="predicted"/>
<dbReference type="InParanoid" id="A0A804HMY2"/>
<gene>
    <name evidence="1" type="ORF">GSMUA_167820.1</name>
</gene>
<dbReference type="Gramene" id="Ma00_t03460.1">
    <property type="protein sequence ID" value="Ma00_p03460.1"/>
    <property type="gene ID" value="Ma00_g03460"/>
</dbReference>
<dbReference type="AlphaFoldDB" id="A0A804HMY2"/>
<sequence length="65" mass="7213">MHKSFKRSCGVESTAAAPAWAVIRREVTRGVVARLRGVGVTPSTTWFARIGGCFFQVGRKIMRLF</sequence>
<reference evidence="1" key="1">
    <citation type="submission" date="2021-03" db="EMBL/GenBank/DDBJ databases">
        <authorList>
            <consortium name="Genoscope - CEA"/>
            <person name="William W."/>
        </authorList>
    </citation>
    <scope>NUCLEOTIDE SEQUENCE</scope>
    <source>
        <strain evidence="1">Doubled-haploid Pahang</strain>
    </source>
</reference>
<protein>
    <submittedName>
        <fullName evidence="1">(wild Malaysian banana) hypothetical protein</fullName>
    </submittedName>
</protein>
<evidence type="ECO:0000313" key="3">
    <source>
        <dbReference type="Proteomes" id="UP000012960"/>
    </source>
</evidence>
<dbReference type="Proteomes" id="UP000012960">
    <property type="component" value="Unplaced"/>
</dbReference>
<accession>A0A804HMY2</accession>
<evidence type="ECO:0000313" key="1">
    <source>
        <dbReference type="EMBL" id="CAG1846987.1"/>
    </source>
</evidence>
<keyword evidence="3" id="KW-1185">Reference proteome</keyword>
<dbReference type="EnsemblPlants" id="Ma00_t03460.1">
    <property type="protein sequence ID" value="Ma00_p03460.1"/>
    <property type="gene ID" value="Ma00_g03460"/>
</dbReference>